<reference evidence="3" key="1">
    <citation type="submission" date="2015-08" db="EMBL/GenBank/DDBJ databases">
        <title>Comparative genomics of the Campylobacter concisus group.</title>
        <authorList>
            <person name="Miller W.G."/>
            <person name="Yee E."/>
            <person name="Chapman M.H."/>
            <person name="Huynh S."/>
            <person name="Bono J.L."/>
            <person name="On S.L.W."/>
            <person name="St Leger J."/>
            <person name="Foster G."/>
            <person name="Parker C.T."/>
        </authorList>
    </citation>
    <scope>NUCLEOTIDE SEQUENCE [LARGE SCALE GENOMIC DNA]</scope>
    <source>
        <strain evidence="3">ATCC 33237</strain>
    </source>
</reference>
<sequence length="173" mass="19770">MRFSFIAPEPRPLISIFSKIWLSLISFVFIALLATNFFILYKNYSIEKNINFLSNEQKELSQKIVTTDEISAKLAVQIESANDIFTSNSILKQSLHNLFDLVPDSITLEEVFMDKNSLIIRGITPTKDVFNQLLASPLRSIFTTSNTSFYQSKNGWYGFISTNKIDNSEGYNE</sequence>
<keyword evidence="1" id="KW-0812">Transmembrane</keyword>
<proteinExistence type="predicted"/>
<dbReference type="Proteomes" id="UP000066049">
    <property type="component" value="Chromosome"/>
</dbReference>
<keyword evidence="1" id="KW-1133">Transmembrane helix</keyword>
<dbReference type="AlphaFoldDB" id="A0A0M4ST38"/>
<accession>A0A0M4ST38</accession>
<dbReference type="RefSeq" id="WP_054196557.1">
    <property type="nucleotide sequence ID" value="NZ_CABMKQ010000060.1"/>
</dbReference>
<evidence type="ECO:0000256" key="1">
    <source>
        <dbReference type="SAM" id="Phobius"/>
    </source>
</evidence>
<gene>
    <name evidence="2" type="ORF">CCON33237_0863</name>
</gene>
<dbReference type="GeneID" id="28662539"/>
<keyword evidence="1" id="KW-0472">Membrane</keyword>
<organism evidence="2 3">
    <name type="scientific">Campylobacter concisus</name>
    <dbReference type="NCBI Taxonomy" id="199"/>
    <lineage>
        <taxon>Bacteria</taxon>
        <taxon>Pseudomonadati</taxon>
        <taxon>Campylobacterota</taxon>
        <taxon>Epsilonproteobacteria</taxon>
        <taxon>Campylobacterales</taxon>
        <taxon>Campylobacteraceae</taxon>
        <taxon>Campylobacter</taxon>
    </lineage>
</organism>
<evidence type="ECO:0000313" key="2">
    <source>
        <dbReference type="EMBL" id="ALF47545.1"/>
    </source>
</evidence>
<evidence type="ECO:0000313" key="3">
    <source>
        <dbReference type="Proteomes" id="UP000066049"/>
    </source>
</evidence>
<name>A0A0M4ST38_9BACT</name>
<dbReference type="EMBL" id="CP012541">
    <property type="protein sequence ID" value="ALF47545.1"/>
    <property type="molecule type" value="Genomic_DNA"/>
</dbReference>
<dbReference type="KEGG" id="ccoc:CCON33237_0863"/>
<dbReference type="PATRIC" id="fig|199.248.peg.896"/>
<feature type="transmembrane region" description="Helical" evidence="1">
    <location>
        <begin position="20"/>
        <end position="41"/>
    </location>
</feature>
<protein>
    <submittedName>
        <fullName evidence="2">Uncharacterized protein</fullName>
    </submittedName>
</protein>